<name>A0A0M2K0B7_9MYCO</name>
<dbReference type="PATRIC" id="fig|1807.13.peg.4754"/>
<evidence type="ECO:0000313" key="2">
    <source>
        <dbReference type="EMBL" id="KKF00334.1"/>
    </source>
</evidence>
<organism evidence="2 3">
    <name type="scientific">Mycolicibacterium obuense</name>
    <dbReference type="NCBI Taxonomy" id="1807"/>
    <lineage>
        <taxon>Bacteria</taxon>
        <taxon>Bacillati</taxon>
        <taxon>Actinomycetota</taxon>
        <taxon>Actinomycetes</taxon>
        <taxon>Mycobacteriales</taxon>
        <taxon>Mycobacteriaceae</taxon>
        <taxon>Mycolicibacterium</taxon>
    </lineage>
</organism>
<evidence type="ECO:0000256" key="1">
    <source>
        <dbReference type="SAM" id="MobiDB-lite"/>
    </source>
</evidence>
<evidence type="ECO:0000313" key="3">
    <source>
        <dbReference type="Proteomes" id="UP000034150"/>
    </source>
</evidence>
<feature type="region of interest" description="Disordered" evidence="1">
    <location>
        <begin position="106"/>
        <end position="128"/>
    </location>
</feature>
<dbReference type="Proteomes" id="UP000034150">
    <property type="component" value="Unassembled WGS sequence"/>
</dbReference>
<sequence length="282" mass="29517">MPTTLQLDMAAVRDVANRVVDVVGLLTLQSIRLRLPTMPPATDALTIRLSRGVSVESRRLAYLLEAAADELGRALEAILAYAHDGAALARRTELALMGLEIGEFEPSSEPSIRRSPRTAGTPTPPPGVADDLHGALSQALLLAQGADLRAQSPVDVTQLRAAATALHASARTLRAAMSSGDRPAAMLDRFGGWLETDAAGAAAQLNSSVARWATAYESVREQVQEPAALYRGWLAAAVAGADRDAVDLSEAAAHGRAALREYASTSISEISCLGHPLLGTSA</sequence>
<dbReference type="AlphaFoldDB" id="A0A0M2K0B7"/>
<comment type="caution">
    <text evidence="2">The sequence shown here is derived from an EMBL/GenBank/DDBJ whole genome shotgun (WGS) entry which is preliminary data.</text>
</comment>
<accession>A0A0M2K0B7</accession>
<dbReference type="EMBL" id="LAUZ02000072">
    <property type="protein sequence ID" value="KKF00334.1"/>
    <property type="molecule type" value="Genomic_DNA"/>
</dbReference>
<proteinExistence type="predicted"/>
<protein>
    <submittedName>
        <fullName evidence="2">Uncharacterized protein</fullName>
    </submittedName>
</protein>
<gene>
    <name evidence="2" type="ORF">WN67_19390</name>
</gene>
<reference evidence="2 3" key="1">
    <citation type="journal article" date="2015" name="Genome Announc.">
        <title>Draft Genome Sequence of Mycobacterium obuense Strain UC1, Isolated from Patient Sputum.</title>
        <authorList>
            <person name="Greninger A.L."/>
            <person name="Cunningham G."/>
            <person name="Hsu E.D."/>
            <person name="Yu J.M."/>
            <person name="Chiu C.Y."/>
            <person name="Miller S."/>
        </authorList>
    </citation>
    <scope>NUCLEOTIDE SEQUENCE [LARGE SCALE GENOMIC DNA]</scope>
    <source>
        <strain evidence="2 3">UC1</strain>
    </source>
</reference>
<keyword evidence="3" id="KW-1185">Reference proteome</keyword>